<evidence type="ECO:0000313" key="1">
    <source>
        <dbReference type="EMBL" id="GAG37750.1"/>
    </source>
</evidence>
<dbReference type="AlphaFoldDB" id="X0X406"/>
<gene>
    <name evidence="1" type="ORF">S01H1_63706</name>
</gene>
<dbReference type="EMBL" id="BARS01041948">
    <property type="protein sequence ID" value="GAG37750.1"/>
    <property type="molecule type" value="Genomic_DNA"/>
</dbReference>
<organism evidence="1">
    <name type="scientific">marine sediment metagenome</name>
    <dbReference type="NCBI Taxonomy" id="412755"/>
    <lineage>
        <taxon>unclassified sequences</taxon>
        <taxon>metagenomes</taxon>
        <taxon>ecological metagenomes</taxon>
    </lineage>
</organism>
<accession>X0X406</accession>
<name>X0X406_9ZZZZ</name>
<protein>
    <submittedName>
        <fullName evidence="1">Uncharacterized protein</fullName>
    </submittedName>
</protein>
<sequence>MGSKYKKALELKWQGKPLSDMKLRTLQIQADKNLSKVTKGKLKVRKRRSRKYGM</sequence>
<comment type="caution">
    <text evidence="1">The sequence shown here is derived from an EMBL/GenBank/DDBJ whole genome shotgun (WGS) entry which is preliminary data.</text>
</comment>
<reference evidence="1" key="1">
    <citation type="journal article" date="2014" name="Front. Microbiol.">
        <title>High frequency of phylogenetically diverse reductive dehalogenase-homologous genes in deep subseafloor sedimentary metagenomes.</title>
        <authorList>
            <person name="Kawai M."/>
            <person name="Futagami T."/>
            <person name="Toyoda A."/>
            <person name="Takaki Y."/>
            <person name="Nishi S."/>
            <person name="Hori S."/>
            <person name="Arai W."/>
            <person name="Tsubouchi T."/>
            <person name="Morono Y."/>
            <person name="Uchiyama I."/>
            <person name="Ito T."/>
            <person name="Fujiyama A."/>
            <person name="Inagaki F."/>
            <person name="Takami H."/>
        </authorList>
    </citation>
    <scope>NUCLEOTIDE SEQUENCE</scope>
    <source>
        <strain evidence="1">Expedition CK06-06</strain>
    </source>
</reference>
<proteinExistence type="predicted"/>